<dbReference type="AlphaFoldDB" id="A0A7W7WBU7"/>
<dbReference type="PRINTS" id="PR01466">
    <property type="entry name" value="ARGDEIMINASE"/>
</dbReference>
<keyword evidence="4" id="KW-1133">Transmembrane helix</keyword>
<dbReference type="GO" id="GO:0019546">
    <property type="term" value="P:L-arginine deiminase pathway"/>
    <property type="evidence" value="ECO:0007669"/>
    <property type="project" value="TreeGrafter"/>
</dbReference>
<dbReference type="NCBIfam" id="NF002381">
    <property type="entry name" value="PRK01388.1"/>
    <property type="match status" value="1"/>
</dbReference>
<dbReference type="UniPathway" id="UPA00254">
    <property type="reaction ID" value="UER00364"/>
</dbReference>
<dbReference type="EMBL" id="JACHJU010000002">
    <property type="protein sequence ID" value="MBB4941386.1"/>
    <property type="molecule type" value="Genomic_DNA"/>
</dbReference>
<dbReference type="Proteomes" id="UP000534286">
    <property type="component" value="Unassembled WGS sequence"/>
</dbReference>
<dbReference type="HAMAP" id="MF_00242">
    <property type="entry name" value="Arg_deiminase"/>
    <property type="match status" value="1"/>
</dbReference>
<dbReference type="EC" id="3.5.3.6" evidence="3"/>
<sequence length="511" mass="56605">MGESSGERPPGRIGAFSLAALTTSGAPPADAVNAAVAIRSGFRMTYGTGMEALFIGFLMMLVGIPTYTWAEARRRADGPGDEAPAPLPLRQRRRKTRMTFHVDSEVGRLHQALLYKPELALKRLTPSNKDDFLFDDVLWVQRALEEHEQFQRVLRDRGVTVHLLDELLHETVEIPEARKYILDSVIDERYFGPVAVDALRNALDAMDSDELVLYLIGGITKRELMDRGTDPKSLAFHTLPPDGFVLPPLPNHMFTRDTSCWIYDGVSVNAMRKKARQRETVNYEAVYRYHPLFAPGYDRPGEGGYNVWMRGLAAAPATIEGGDVLVIGRGAVLVGMSERTQPQAVEMLARSLFSKGSAERIVALDMPKARAFMHLDTVMTNVDVGVFTKFAGLGMLPSYTVEPGDNEKELKITDHPAEDMHKAMARALDLDDIKILTPTQDVYAAEREQWDDGCNVLAVEPGVVIAYERNTTTNDYLRDNGIEVITTPGGELGRGRGGPRCMSCPLERDGI</sequence>
<evidence type="ECO:0000313" key="6">
    <source>
        <dbReference type="Proteomes" id="UP000534286"/>
    </source>
</evidence>
<organism evidence="5 6">
    <name type="scientific">Streptosporangium album</name>
    <dbReference type="NCBI Taxonomy" id="47479"/>
    <lineage>
        <taxon>Bacteria</taxon>
        <taxon>Bacillati</taxon>
        <taxon>Actinomycetota</taxon>
        <taxon>Actinomycetes</taxon>
        <taxon>Streptosporangiales</taxon>
        <taxon>Streptosporangiaceae</taxon>
        <taxon>Streptosporangium</taxon>
    </lineage>
</organism>
<dbReference type="SUPFAM" id="SSF55909">
    <property type="entry name" value="Pentein"/>
    <property type="match status" value="1"/>
</dbReference>
<comment type="similarity">
    <text evidence="1 3">Belongs to the arginine deiminase family.</text>
</comment>
<evidence type="ECO:0000256" key="1">
    <source>
        <dbReference type="ARBA" id="ARBA00010206"/>
    </source>
</evidence>
<keyword evidence="6" id="KW-1185">Reference proteome</keyword>
<keyword evidence="4" id="KW-0472">Membrane</keyword>
<dbReference type="Pfam" id="PF02274">
    <property type="entry name" value="ADI"/>
    <property type="match status" value="1"/>
</dbReference>
<comment type="caution">
    <text evidence="5">The sequence shown here is derived from an EMBL/GenBank/DDBJ whole genome shotgun (WGS) entry which is preliminary data.</text>
</comment>
<dbReference type="InterPro" id="IPR003876">
    <property type="entry name" value="Arg_deiminase"/>
</dbReference>
<keyword evidence="2 3" id="KW-0378">Hydrolase</keyword>
<keyword evidence="3" id="KW-0963">Cytoplasm</keyword>
<comment type="subcellular location">
    <subcellularLocation>
        <location evidence="3">Cytoplasm</location>
    </subcellularLocation>
</comment>
<dbReference type="Gene3D" id="1.10.3930.10">
    <property type="entry name" value="Arginine deiminase"/>
    <property type="match status" value="1"/>
</dbReference>
<proteinExistence type="inferred from homology"/>
<dbReference type="GO" id="GO:0005737">
    <property type="term" value="C:cytoplasm"/>
    <property type="evidence" value="ECO:0007669"/>
    <property type="project" value="UniProtKB-SubCell"/>
</dbReference>
<name>A0A7W7WBU7_9ACTN</name>
<gene>
    <name evidence="3" type="primary">arcA</name>
    <name evidence="5" type="ORF">FHR32_005763</name>
</gene>
<comment type="pathway">
    <text evidence="3">Amino-acid degradation; L-arginine degradation via ADI pathway; carbamoyl phosphate from L-arginine: step 1/2.</text>
</comment>
<accession>A0A7W7WBU7</accession>
<evidence type="ECO:0000256" key="3">
    <source>
        <dbReference type="HAMAP-Rule" id="MF_00242"/>
    </source>
</evidence>
<dbReference type="GO" id="GO:0016990">
    <property type="term" value="F:arginine deiminase activity"/>
    <property type="evidence" value="ECO:0007669"/>
    <property type="project" value="UniProtKB-UniRule"/>
</dbReference>
<reference evidence="5 6" key="1">
    <citation type="submission" date="2020-08" db="EMBL/GenBank/DDBJ databases">
        <title>Sequencing the genomes of 1000 actinobacteria strains.</title>
        <authorList>
            <person name="Klenk H.-P."/>
        </authorList>
    </citation>
    <scope>NUCLEOTIDE SEQUENCE [LARGE SCALE GENOMIC DNA]</scope>
    <source>
        <strain evidence="5 6">DSM 43023</strain>
    </source>
</reference>
<comment type="catalytic activity">
    <reaction evidence="3">
        <text>L-arginine + H2O = L-citrulline + NH4(+)</text>
        <dbReference type="Rhea" id="RHEA:19597"/>
        <dbReference type="ChEBI" id="CHEBI:15377"/>
        <dbReference type="ChEBI" id="CHEBI:28938"/>
        <dbReference type="ChEBI" id="CHEBI:32682"/>
        <dbReference type="ChEBI" id="CHEBI:57743"/>
        <dbReference type="EC" id="3.5.3.6"/>
    </reaction>
</comment>
<dbReference type="PANTHER" id="PTHR47271">
    <property type="entry name" value="ARGININE DEIMINASE"/>
    <property type="match status" value="1"/>
</dbReference>
<feature type="active site" description="Amidino-cysteine intermediate" evidence="3">
    <location>
        <position position="501"/>
    </location>
</feature>
<protein>
    <recommendedName>
        <fullName evidence="3">Arginine deiminase</fullName>
        <shortName evidence="3">ADI</shortName>
        <ecNumber evidence="3">3.5.3.6</ecNumber>
    </recommendedName>
    <alternativeName>
        <fullName evidence="3">Arginine dihydrolase</fullName>
        <shortName evidence="3">AD</shortName>
    </alternativeName>
</protein>
<evidence type="ECO:0000256" key="4">
    <source>
        <dbReference type="SAM" id="Phobius"/>
    </source>
</evidence>
<evidence type="ECO:0000256" key="2">
    <source>
        <dbReference type="ARBA" id="ARBA00022801"/>
    </source>
</evidence>
<feature type="transmembrane region" description="Helical" evidence="4">
    <location>
        <begin position="50"/>
        <end position="70"/>
    </location>
</feature>
<dbReference type="Gene3D" id="3.75.10.10">
    <property type="entry name" value="L-arginine/glycine Amidinotransferase, Chain A"/>
    <property type="match status" value="1"/>
</dbReference>
<evidence type="ECO:0000313" key="5">
    <source>
        <dbReference type="EMBL" id="MBB4941386.1"/>
    </source>
</evidence>
<keyword evidence="4" id="KW-0812">Transmembrane</keyword>
<keyword evidence="3" id="KW-0056">Arginine metabolism</keyword>
<dbReference type="PANTHER" id="PTHR47271:SF2">
    <property type="entry name" value="ARGININE DEIMINASE"/>
    <property type="match status" value="1"/>
</dbReference>